<evidence type="ECO:0000313" key="2">
    <source>
        <dbReference type="Proteomes" id="UP000663508"/>
    </source>
</evidence>
<organism evidence="1 2">
    <name type="scientific">Methylobacterium indicum</name>
    <dbReference type="NCBI Taxonomy" id="1775910"/>
    <lineage>
        <taxon>Bacteria</taxon>
        <taxon>Pseudomonadati</taxon>
        <taxon>Pseudomonadota</taxon>
        <taxon>Alphaproteobacteria</taxon>
        <taxon>Hyphomicrobiales</taxon>
        <taxon>Methylobacteriaceae</taxon>
        <taxon>Methylobacterium</taxon>
    </lineage>
</organism>
<keyword evidence="1" id="KW-0614">Plasmid</keyword>
<sequence>MATNLRDAAILQDFSVWINDVGKIGMAPGFQPPDIQIETEKFRGGGMDGEVEIPMGISSIEFEFDLHTWDDQVWTLLGYGPGSMDVPITFRGYTMTANGVEAGVVIETFSLIKSIKTAKVEAGKKVDMTISLAANRYRHEIGGTTVCDIDLFNKITEIGGTDRTANARKFIGLSY</sequence>
<geneLocation type="plasmid" evidence="1 2">
    <name>pVL1_2</name>
</geneLocation>
<gene>
    <name evidence="1" type="primary">FII</name>
    <name evidence="1" type="ORF">mvi_63590</name>
</gene>
<dbReference type="EMBL" id="AP024147">
    <property type="protein sequence ID" value="BCM87898.1"/>
    <property type="molecule type" value="Genomic_DNA"/>
</dbReference>
<dbReference type="InterPro" id="IPR006498">
    <property type="entry name" value="Tail_tube"/>
</dbReference>
<dbReference type="RefSeq" id="WP_207183909.1">
    <property type="nucleotide sequence ID" value="NZ_AP024147.1"/>
</dbReference>
<dbReference type="Proteomes" id="UP000663508">
    <property type="component" value="Plasmid pVL1_2"/>
</dbReference>
<name>A0A8H8X151_9HYPH</name>
<protein>
    <submittedName>
        <fullName evidence="1">Major tail tube protein</fullName>
    </submittedName>
</protein>
<dbReference type="AlphaFoldDB" id="A0A8H8X151"/>
<dbReference type="KEGG" id="mind:mvi_63590"/>
<accession>A0A8H8X151</accession>
<dbReference type="Pfam" id="PF04985">
    <property type="entry name" value="Phage_tube"/>
    <property type="match status" value="1"/>
</dbReference>
<evidence type="ECO:0000313" key="1">
    <source>
        <dbReference type="EMBL" id="BCM87898.1"/>
    </source>
</evidence>
<reference evidence="1" key="1">
    <citation type="submission" date="2020-11" db="EMBL/GenBank/DDBJ databases">
        <title>Complete genome sequence of a novel pathogenic Methylobacterium strain isolated from rice in Vietnam.</title>
        <authorList>
            <person name="Lai K."/>
            <person name="Okazaki S."/>
            <person name="Higashi K."/>
            <person name="Mori H."/>
            <person name="Toyoda A."/>
            <person name="Kurokawa K."/>
        </authorList>
    </citation>
    <scope>NUCLEOTIDE SEQUENCE</scope>
    <source>
        <strain evidence="1">VL1</strain>
        <plasmid evidence="1">pVL1_2</plasmid>
    </source>
</reference>
<proteinExistence type="predicted"/>